<keyword evidence="5" id="KW-0460">Magnesium</keyword>
<dbReference type="Pfam" id="PF12804">
    <property type="entry name" value="NTP_transf_3"/>
    <property type="match status" value="1"/>
</dbReference>
<organism evidence="9 10">
    <name type="scientific">Acetobacterium bakii</name>
    <dbReference type="NCBI Taxonomy" id="52689"/>
    <lineage>
        <taxon>Bacteria</taxon>
        <taxon>Bacillati</taxon>
        <taxon>Bacillota</taxon>
        <taxon>Clostridia</taxon>
        <taxon>Eubacteriales</taxon>
        <taxon>Eubacteriaceae</taxon>
        <taxon>Acetobacterium</taxon>
    </lineage>
</organism>
<dbReference type="PANTHER" id="PTHR19136">
    <property type="entry name" value="MOLYBDENUM COFACTOR GUANYLYLTRANSFERASE"/>
    <property type="match status" value="1"/>
</dbReference>
<dbReference type="Gene3D" id="3.90.550.10">
    <property type="entry name" value="Spore Coat Polysaccharide Biosynthesis Protein SpsA, Chain A"/>
    <property type="match status" value="1"/>
</dbReference>
<keyword evidence="1" id="KW-0963">Cytoplasm</keyword>
<keyword evidence="2" id="KW-0808">Transferase</keyword>
<keyword evidence="10" id="KW-1185">Reference proteome</keyword>
<evidence type="ECO:0000256" key="7">
    <source>
        <dbReference type="ARBA" id="ARBA00023150"/>
    </source>
</evidence>
<dbReference type="CDD" id="cd02503">
    <property type="entry name" value="MobA"/>
    <property type="match status" value="1"/>
</dbReference>
<dbReference type="GO" id="GO:0005525">
    <property type="term" value="F:GTP binding"/>
    <property type="evidence" value="ECO:0007669"/>
    <property type="project" value="UniProtKB-KW"/>
</dbReference>
<keyword evidence="6" id="KW-0342">GTP-binding</keyword>
<dbReference type="SUPFAM" id="SSF53448">
    <property type="entry name" value="Nucleotide-diphospho-sugar transferases"/>
    <property type="match status" value="1"/>
</dbReference>
<dbReference type="GO" id="GO:0046872">
    <property type="term" value="F:metal ion binding"/>
    <property type="evidence" value="ECO:0007669"/>
    <property type="project" value="UniProtKB-KW"/>
</dbReference>
<evidence type="ECO:0000256" key="6">
    <source>
        <dbReference type="ARBA" id="ARBA00023134"/>
    </source>
</evidence>
<gene>
    <name evidence="9" type="ORF">AKG39_01285</name>
</gene>
<comment type="caution">
    <text evidence="9">The sequence shown here is derived from an EMBL/GenBank/DDBJ whole genome shotgun (WGS) entry which is preliminary data.</text>
</comment>
<dbReference type="PANTHER" id="PTHR19136:SF81">
    <property type="entry name" value="MOLYBDENUM COFACTOR GUANYLYLTRANSFERASE"/>
    <property type="match status" value="1"/>
</dbReference>
<evidence type="ECO:0000256" key="2">
    <source>
        <dbReference type="ARBA" id="ARBA00022679"/>
    </source>
</evidence>
<sequence length="193" mass="21779">MKPNEISFIILAGGKSRRMGVNKAELELDGQTFLETQIATARSMGFTDIIVSGYPHDVSSITPVMDEFTDRGPLGGMYSCFKAAKNEFCFIICVDVPQIVESTVLSMMNFHEKEGNEITLLCQNGKVEPLIGIYPTSSYKKIYPIIKENSAPVFRLIDQYDYKLFHVDDKSIAMDNINTPEDYQKIIKKESKK</sequence>
<dbReference type="STRING" id="52689.AKG39_01285"/>
<keyword evidence="7" id="KW-0501">Molybdenum cofactor biosynthesis</keyword>
<evidence type="ECO:0000313" key="9">
    <source>
        <dbReference type="EMBL" id="KNZ43364.1"/>
    </source>
</evidence>
<dbReference type="AlphaFoldDB" id="A0A0L6U4D0"/>
<dbReference type="InterPro" id="IPR013482">
    <property type="entry name" value="Molybde_CF_guanTrfase"/>
</dbReference>
<feature type="domain" description="MobA-like NTP transferase" evidence="8">
    <location>
        <begin position="9"/>
        <end position="146"/>
    </location>
</feature>
<dbReference type="GO" id="GO:0006777">
    <property type="term" value="P:Mo-molybdopterin cofactor biosynthetic process"/>
    <property type="evidence" value="ECO:0007669"/>
    <property type="project" value="UniProtKB-KW"/>
</dbReference>
<protein>
    <recommendedName>
        <fullName evidence="8">MobA-like NTP transferase domain-containing protein</fullName>
    </recommendedName>
</protein>
<evidence type="ECO:0000313" key="10">
    <source>
        <dbReference type="Proteomes" id="UP000036873"/>
    </source>
</evidence>
<accession>A0A0L6U4D0</accession>
<reference evidence="10" key="1">
    <citation type="submission" date="2015-07" db="EMBL/GenBank/DDBJ databases">
        <title>Draft genome sequence of Acetobacterium bakii DSM 8293, a potential psychrophilic chemical producer through syngas fermentation.</title>
        <authorList>
            <person name="Song Y."/>
            <person name="Hwang S."/>
            <person name="Cho B.-K."/>
        </authorList>
    </citation>
    <scope>NUCLEOTIDE SEQUENCE [LARGE SCALE GENOMIC DNA]</scope>
    <source>
        <strain evidence="10">DSM 8239</strain>
    </source>
</reference>
<dbReference type="InterPro" id="IPR029044">
    <property type="entry name" value="Nucleotide-diphossugar_trans"/>
</dbReference>
<dbReference type="EMBL" id="LGYO01000004">
    <property type="protein sequence ID" value="KNZ43364.1"/>
    <property type="molecule type" value="Genomic_DNA"/>
</dbReference>
<dbReference type="Proteomes" id="UP000036873">
    <property type="component" value="Unassembled WGS sequence"/>
</dbReference>
<evidence type="ECO:0000256" key="1">
    <source>
        <dbReference type="ARBA" id="ARBA00022490"/>
    </source>
</evidence>
<evidence type="ECO:0000256" key="5">
    <source>
        <dbReference type="ARBA" id="ARBA00022842"/>
    </source>
</evidence>
<evidence type="ECO:0000256" key="3">
    <source>
        <dbReference type="ARBA" id="ARBA00022723"/>
    </source>
</evidence>
<dbReference type="GO" id="GO:0016779">
    <property type="term" value="F:nucleotidyltransferase activity"/>
    <property type="evidence" value="ECO:0007669"/>
    <property type="project" value="UniProtKB-ARBA"/>
</dbReference>
<evidence type="ECO:0000259" key="8">
    <source>
        <dbReference type="Pfam" id="PF12804"/>
    </source>
</evidence>
<keyword evidence="3" id="KW-0479">Metal-binding</keyword>
<dbReference type="RefSeq" id="WP_050738552.1">
    <property type="nucleotide sequence ID" value="NZ_LGYO01000004.1"/>
</dbReference>
<evidence type="ECO:0000256" key="4">
    <source>
        <dbReference type="ARBA" id="ARBA00022741"/>
    </source>
</evidence>
<keyword evidence="4" id="KW-0547">Nucleotide-binding</keyword>
<dbReference type="InterPro" id="IPR025877">
    <property type="entry name" value="MobA-like_NTP_Trfase"/>
</dbReference>
<name>A0A0L6U4D0_9FIRM</name>
<proteinExistence type="predicted"/>